<protein>
    <submittedName>
        <fullName evidence="1">Uncharacterized protein</fullName>
    </submittedName>
</protein>
<dbReference type="EMBL" id="CAXAMM010040075">
    <property type="protein sequence ID" value="CAK9090951.1"/>
    <property type="molecule type" value="Genomic_DNA"/>
</dbReference>
<proteinExistence type="predicted"/>
<name>A0ABP0QV12_9DINO</name>
<dbReference type="Proteomes" id="UP001642464">
    <property type="component" value="Unassembled WGS sequence"/>
</dbReference>
<comment type="caution">
    <text evidence="1">The sequence shown here is derived from an EMBL/GenBank/DDBJ whole genome shotgun (WGS) entry which is preliminary data.</text>
</comment>
<sequence length="177" mass="19511">MSRTQLRALSVAELSDALNKLVAALPNLDEHADFELECCRESLMWVTFMWKDSLMHSRSLGITIAALTAFRSHLTGNALEEMPVSVQFDPDAVPTPALCKIKGLQVPIQQVIYKISDIQSSVAWLNIVVSAGMGGRLEAAFSGAYCILADSLNHLEVYCHCKTNVQEFRSELDLLIA</sequence>
<evidence type="ECO:0000313" key="2">
    <source>
        <dbReference type="Proteomes" id="UP001642464"/>
    </source>
</evidence>
<evidence type="ECO:0000313" key="1">
    <source>
        <dbReference type="EMBL" id="CAK9090951.1"/>
    </source>
</evidence>
<reference evidence="1 2" key="1">
    <citation type="submission" date="2024-02" db="EMBL/GenBank/DDBJ databases">
        <authorList>
            <person name="Chen Y."/>
            <person name="Shah S."/>
            <person name="Dougan E. K."/>
            <person name="Thang M."/>
            <person name="Chan C."/>
        </authorList>
    </citation>
    <scope>NUCLEOTIDE SEQUENCE [LARGE SCALE GENOMIC DNA]</scope>
</reference>
<accession>A0ABP0QV12</accession>
<keyword evidence="2" id="KW-1185">Reference proteome</keyword>
<organism evidence="1 2">
    <name type="scientific">Durusdinium trenchii</name>
    <dbReference type="NCBI Taxonomy" id="1381693"/>
    <lineage>
        <taxon>Eukaryota</taxon>
        <taxon>Sar</taxon>
        <taxon>Alveolata</taxon>
        <taxon>Dinophyceae</taxon>
        <taxon>Suessiales</taxon>
        <taxon>Symbiodiniaceae</taxon>
        <taxon>Durusdinium</taxon>
    </lineage>
</organism>
<gene>
    <name evidence="1" type="ORF">SCF082_LOCUS42875</name>
</gene>